<evidence type="ECO:0000313" key="2">
    <source>
        <dbReference type="EMBL" id="CBX93174.1"/>
    </source>
</evidence>
<sequence>MCRQCEFNTKVRIANTTRTLLIYVTPKRQKPNKANDALAGTSSNVPSAPAIPDQAQRAQTEKSGKITLLLLSAPSAMRPEPNLCLQGTELADPAPYDNICINRPFFDVDGENWRQWKEGKGERLDKEEMAEKLLIPIFNKEEEAGIWRAPAAKHPDHKWIIMSSAFLKYDLLCCKAKRLSRTSFLISTKRVAKKAKIGLMICGLLLARWACGSTRL</sequence>
<dbReference type="eggNOG" id="ENOG502SPXG">
    <property type="taxonomic scope" value="Eukaryota"/>
</dbReference>
<protein>
    <submittedName>
        <fullName evidence="2">Predicted protein</fullName>
    </submittedName>
</protein>
<dbReference type="AlphaFoldDB" id="E4ZPE9"/>
<organism evidence="3">
    <name type="scientific">Leptosphaeria maculans (strain JN3 / isolate v23.1.3 / race Av1-4-5-6-7-8)</name>
    <name type="common">Blackleg fungus</name>
    <name type="synonym">Phoma lingam</name>
    <dbReference type="NCBI Taxonomy" id="985895"/>
    <lineage>
        <taxon>Eukaryota</taxon>
        <taxon>Fungi</taxon>
        <taxon>Dikarya</taxon>
        <taxon>Ascomycota</taxon>
        <taxon>Pezizomycotina</taxon>
        <taxon>Dothideomycetes</taxon>
        <taxon>Pleosporomycetidae</taxon>
        <taxon>Pleosporales</taxon>
        <taxon>Pleosporineae</taxon>
        <taxon>Leptosphaeriaceae</taxon>
        <taxon>Plenodomus</taxon>
        <taxon>Plenodomus lingam/Leptosphaeria maculans species complex</taxon>
    </lineage>
</organism>
<name>E4ZPE9_LEPMJ</name>
<reference evidence="3" key="1">
    <citation type="journal article" date="2011" name="Nat. Commun.">
        <title>Effector diversification within compartments of the Leptosphaeria maculans genome affected by Repeat-Induced Point mutations.</title>
        <authorList>
            <person name="Rouxel T."/>
            <person name="Grandaubert J."/>
            <person name="Hane J.K."/>
            <person name="Hoede C."/>
            <person name="van de Wouw A.P."/>
            <person name="Couloux A."/>
            <person name="Dominguez V."/>
            <person name="Anthouard V."/>
            <person name="Bally P."/>
            <person name="Bourras S."/>
            <person name="Cozijnsen A.J."/>
            <person name="Ciuffetti L.M."/>
            <person name="Degrave A."/>
            <person name="Dilmaghani A."/>
            <person name="Duret L."/>
            <person name="Fudal I."/>
            <person name="Goodwin S.B."/>
            <person name="Gout L."/>
            <person name="Glaser N."/>
            <person name="Linglin J."/>
            <person name="Kema G.H.J."/>
            <person name="Lapalu N."/>
            <person name="Lawrence C.B."/>
            <person name="May K."/>
            <person name="Meyer M."/>
            <person name="Ollivier B."/>
            <person name="Poulain J."/>
            <person name="Schoch C.L."/>
            <person name="Simon A."/>
            <person name="Spatafora J.W."/>
            <person name="Stachowiak A."/>
            <person name="Turgeon B.G."/>
            <person name="Tyler B.M."/>
            <person name="Vincent D."/>
            <person name="Weissenbach J."/>
            <person name="Amselem J."/>
            <person name="Quesneville H."/>
            <person name="Oliver R.P."/>
            <person name="Wincker P."/>
            <person name="Balesdent M.-H."/>
            <person name="Howlett B.J."/>
        </authorList>
    </citation>
    <scope>NUCLEOTIDE SEQUENCE [LARGE SCALE GENOMIC DNA]</scope>
    <source>
        <strain evidence="3">JN3 / isolate v23.1.3 / race Av1-4-5-6-7-8</strain>
    </source>
</reference>
<dbReference type="InParanoid" id="E4ZPE9"/>
<accession>E4ZPE9</accession>
<gene>
    <name evidence="2" type="ORF">LEMA_P040750.1</name>
</gene>
<feature type="region of interest" description="Disordered" evidence="1">
    <location>
        <begin position="31"/>
        <end position="52"/>
    </location>
</feature>
<proteinExistence type="predicted"/>
<dbReference type="EMBL" id="FP929105">
    <property type="protein sequence ID" value="CBX93174.1"/>
    <property type="molecule type" value="Genomic_DNA"/>
</dbReference>
<evidence type="ECO:0000256" key="1">
    <source>
        <dbReference type="SAM" id="MobiDB-lite"/>
    </source>
</evidence>
<evidence type="ECO:0000313" key="3">
    <source>
        <dbReference type="Proteomes" id="UP000002668"/>
    </source>
</evidence>
<keyword evidence="3" id="KW-1185">Reference proteome</keyword>
<dbReference type="VEuPathDB" id="FungiDB:LEMA_P040750.1"/>
<dbReference type="HOGENOM" id="CLU_1277819_0_0_1"/>
<dbReference type="OrthoDB" id="10037289at2759"/>
<dbReference type="Proteomes" id="UP000002668">
    <property type="component" value="Genome"/>
</dbReference>